<dbReference type="SUPFAM" id="SSF55048">
    <property type="entry name" value="Probable ACP-binding domain of malonyl-CoA ACP transacylase"/>
    <property type="match status" value="1"/>
</dbReference>
<dbReference type="Pfam" id="PF02801">
    <property type="entry name" value="Ketoacyl-synt_C"/>
    <property type="match status" value="1"/>
</dbReference>
<dbReference type="SMART" id="SM00823">
    <property type="entry name" value="PKS_PP"/>
    <property type="match status" value="1"/>
</dbReference>
<dbReference type="GO" id="GO:0004315">
    <property type="term" value="F:3-oxoacyl-[acyl-carrier-protein] synthase activity"/>
    <property type="evidence" value="ECO:0007669"/>
    <property type="project" value="InterPro"/>
</dbReference>
<dbReference type="SUPFAM" id="SSF52777">
    <property type="entry name" value="CoA-dependent acyltransferases"/>
    <property type="match status" value="2"/>
</dbReference>
<keyword evidence="6" id="KW-0443">Lipid metabolism</keyword>
<evidence type="ECO:0000259" key="9">
    <source>
        <dbReference type="PROSITE" id="PS52004"/>
    </source>
</evidence>
<evidence type="ECO:0000313" key="10">
    <source>
        <dbReference type="EMBL" id="ORJ56992.1"/>
    </source>
</evidence>
<dbReference type="Pfam" id="PF00668">
    <property type="entry name" value="Condensation"/>
    <property type="match status" value="1"/>
</dbReference>
<dbReference type="InterPro" id="IPR036736">
    <property type="entry name" value="ACP-like_sf"/>
</dbReference>
<dbReference type="EMBL" id="MZZM01000027">
    <property type="protein sequence ID" value="ORJ56992.1"/>
    <property type="molecule type" value="Genomic_DNA"/>
</dbReference>
<dbReference type="InterPro" id="IPR014030">
    <property type="entry name" value="Ketoacyl_synth_N"/>
</dbReference>
<gene>
    <name evidence="10" type="ORF">B5M45_23365</name>
</gene>
<dbReference type="InterPro" id="IPR023213">
    <property type="entry name" value="CAT-like_dom_sf"/>
</dbReference>
<dbReference type="SUPFAM" id="SSF52151">
    <property type="entry name" value="FabD/lysophospholipase-like"/>
    <property type="match status" value="1"/>
</dbReference>
<dbReference type="GO" id="GO:0005737">
    <property type="term" value="C:cytoplasm"/>
    <property type="evidence" value="ECO:0007669"/>
    <property type="project" value="TreeGrafter"/>
</dbReference>
<dbReference type="InterPro" id="IPR014031">
    <property type="entry name" value="Ketoacyl_synth_C"/>
</dbReference>
<sequence>MSSTTDALPDTAIAVIGMAGRFPGANSVAAFWDNLRRGEESIATLSEDQLRAAGVGDEVLANPAYVRRAPLVDGIDEFDAEFFGFPPQFARMLDPQHRLFLQCAWHAFEDAGCDPAGFDGAIGVYGTCSPSGYLLHNLSSQHNAFMGTGLNFEQFNLFLQNDKDFLATRVSHQFDLRGPSLTVQTACSSSLVAVHLAGQSLLSGECDMALAGGVSLSVPHQVGYWNSPGSMVSAVGHCRPFDVRADGTVFGSGVGIVVLRPLQAALDAGDRIHAVIRGSAINNDGSAKMGYAAPNPAAQADVIAEAHAVAGVDAATVSYVETHGTGTPLGDPIEVQGLKNAFAASDTVRPGPCVLGSVKSNIGHLEVAAGVVGLIKTILCLQHKAIPGTLHYTSPNPELRLDETPFTVRSSYSPWEWDGVRRAGVSSFGVGGTNAHVVLEEAPGVVAQTGPSGPQVLLLSARTRAALDESRTALADVLAAPDGPELSDVAFTLAGRRKHPVTAAVVVHDREHAATVLRAAEHDNVFVGESGGAGHLNDESASQRAVFMFPGQGAQHLGMARGLYDTAPVFALHFDACVAGFRTEMGIDLHAEIFGDASTDLERIDRSQPALFTVEYALARLLETYGVRSGAYIGYSTGEYIAATLAGVFDVQTAIKLVALRARLMHESPAGSMVAVALGPDDIAPYLSEFAAQGVELSAVNDPGNCVVAGPNDAIRAFTQRLRAANITARRVRATHAFHSSAMNAMAAEFGQFLSGVELRPPTTPLLSNLTGTWMTDEQVSDPGTWARQISSTIRFADELDVLLSDPDRILVEVGPGGSLTGSAMRHPKWSSTHRAVRLMRHPIQNVDDRDTFLLGLGQLWAAGVPVDWTAATGPKRHIVSVPGYSFARDRHWVDPQPVNGTGRAAEMQLVADVSRNGHGNGYGYGYGNGNDNDHGHAGVSGQSHTETVLRQIWMQCLGLNSVGRTDNFFDLGGDSLIAIGIATNASNAGLDVSPQDLYANPTLVALAAHVDAKYASGGLAKPPEATAHPPIPPNIAHFLEDGLRDTGRWRLPLILRLDPAVGLDDVRCVLTALTTHHDALRLTFVERAGVWEQQIGPAQEFAALSSRELPDAGSDSDCDPDAHRTAIHDIVADLTAHGELTAPLTAVYVLGPHGARYLVLSLHEAVADTASREILISDLFTAFTQRLAGEDISLPPGTTPWRDWSLRCAALAAHPTVLDTRDHWLQTARQASVRPASTDVAGPPHADDLTKVSTALTVEQTSELDDARRVLGSSVEELLLAALGRTLAETVGAGVVAVDVEGQGRSVLRPDVDLRRTIGQFTTIYPIALPCATSAQTRAGELLEAIHDVLGAVPHYGVGYGLLRHLYAPTARLLAAAGAADVHFRYAGAIPHAPAMDAAVQFDSDAASVLAPVRDTVPGLGHAVEFRVYRYSGVLHLDWWYDTRRVADTRADALARRFPGALRDLIAEALAARPEDDSAPQPVELALVDLSALDAG</sequence>
<evidence type="ECO:0000256" key="1">
    <source>
        <dbReference type="ARBA" id="ARBA00001957"/>
    </source>
</evidence>
<dbReference type="InterPro" id="IPR050091">
    <property type="entry name" value="PKS_NRPS_Biosynth_Enz"/>
</dbReference>
<evidence type="ECO:0000313" key="11">
    <source>
        <dbReference type="Proteomes" id="UP000193040"/>
    </source>
</evidence>
<dbReference type="RefSeq" id="WP_084952835.1">
    <property type="nucleotide sequence ID" value="NZ_MZZM01000027.1"/>
</dbReference>
<dbReference type="InterPro" id="IPR020806">
    <property type="entry name" value="PKS_PP-bd"/>
</dbReference>
<dbReference type="Gene3D" id="1.10.1200.10">
    <property type="entry name" value="ACP-like"/>
    <property type="match status" value="1"/>
</dbReference>
<keyword evidence="2" id="KW-0596">Phosphopantetheine</keyword>
<organism evidence="10 11">
    <name type="scientific">Mycobacterium simiae</name>
    <name type="common">Mycobacterium habana</name>
    <dbReference type="NCBI Taxonomy" id="1784"/>
    <lineage>
        <taxon>Bacteria</taxon>
        <taxon>Bacillati</taxon>
        <taxon>Actinomycetota</taxon>
        <taxon>Actinomycetes</taxon>
        <taxon>Mycobacteriales</taxon>
        <taxon>Mycobacteriaceae</taxon>
        <taxon>Mycobacterium</taxon>
        <taxon>Mycobacterium simiae complex</taxon>
    </lineage>
</organism>
<dbReference type="SUPFAM" id="SSF53901">
    <property type="entry name" value="Thiolase-like"/>
    <property type="match status" value="1"/>
</dbReference>
<keyword evidence="5" id="KW-0276">Fatty acid metabolism</keyword>
<dbReference type="Pfam" id="PF00698">
    <property type="entry name" value="Acyl_transf_1"/>
    <property type="match status" value="1"/>
</dbReference>
<proteinExistence type="predicted"/>
<dbReference type="GO" id="GO:0005886">
    <property type="term" value="C:plasma membrane"/>
    <property type="evidence" value="ECO:0007669"/>
    <property type="project" value="TreeGrafter"/>
</dbReference>
<evidence type="ECO:0000256" key="7">
    <source>
        <dbReference type="ARBA" id="ARBA00023268"/>
    </source>
</evidence>
<dbReference type="GO" id="GO:0004312">
    <property type="term" value="F:fatty acid synthase activity"/>
    <property type="evidence" value="ECO:0007669"/>
    <property type="project" value="TreeGrafter"/>
</dbReference>
<protein>
    <submittedName>
        <fullName evidence="10">Polyketide synthase</fullName>
    </submittedName>
</protein>
<keyword evidence="7" id="KW-0511">Multifunctional enzyme</keyword>
<keyword evidence="3" id="KW-0597">Phosphoprotein</keyword>
<dbReference type="InterPro" id="IPR020841">
    <property type="entry name" value="PKS_Beta-ketoAc_synthase_dom"/>
</dbReference>
<dbReference type="PROSITE" id="PS52004">
    <property type="entry name" value="KS3_2"/>
    <property type="match status" value="1"/>
</dbReference>
<evidence type="ECO:0000256" key="5">
    <source>
        <dbReference type="ARBA" id="ARBA00022832"/>
    </source>
</evidence>
<dbReference type="InterPro" id="IPR006162">
    <property type="entry name" value="Ppantetheine_attach_site"/>
</dbReference>
<dbReference type="STRING" id="1784.VC42_22690"/>
<dbReference type="InterPro" id="IPR001227">
    <property type="entry name" value="Ac_transferase_dom_sf"/>
</dbReference>
<dbReference type="CDD" id="cd00833">
    <property type="entry name" value="PKS"/>
    <property type="match status" value="1"/>
</dbReference>
<dbReference type="InterPro" id="IPR016036">
    <property type="entry name" value="Malonyl_transacylase_ACP-bd"/>
</dbReference>
<dbReference type="PROSITE" id="PS00606">
    <property type="entry name" value="KS3_1"/>
    <property type="match status" value="1"/>
</dbReference>
<dbReference type="InterPro" id="IPR018201">
    <property type="entry name" value="Ketoacyl_synth_AS"/>
</dbReference>
<evidence type="ECO:0000256" key="3">
    <source>
        <dbReference type="ARBA" id="ARBA00022553"/>
    </source>
</evidence>
<comment type="caution">
    <text evidence="10">The sequence shown here is derived from an EMBL/GenBank/DDBJ whole genome shotgun (WGS) entry which is preliminary data.</text>
</comment>
<reference evidence="10 11" key="1">
    <citation type="submission" date="2017-03" db="EMBL/GenBank/DDBJ databases">
        <title>Genomic insights into Mycobacterium simiae human colonization.</title>
        <authorList>
            <person name="Steffani J.L."/>
            <person name="Brunck M.E."/>
            <person name="Cruz E."/>
            <person name="Montiel R."/>
            <person name="Barona F."/>
        </authorList>
    </citation>
    <scope>NUCLEOTIDE SEQUENCE [LARGE SCALE GENOMIC DNA]</scope>
    <source>
        <strain evidence="10 11">MsiGto</strain>
    </source>
</reference>
<dbReference type="Gene3D" id="3.30.70.250">
    <property type="entry name" value="Malonyl-CoA ACP transacylase, ACP-binding"/>
    <property type="match status" value="1"/>
</dbReference>
<dbReference type="PANTHER" id="PTHR43775">
    <property type="entry name" value="FATTY ACID SYNTHASE"/>
    <property type="match status" value="1"/>
</dbReference>
<dbReference type="Pfam" id="PF00109">
    <property type="entry name" value="ketoacyl-synt"/>
    <property type="match status" value="1"/>
</dbReference>
<evidence type="ECO:0000256" key="6">
    <source>
        <dbReference type="ARBA" id="ARBA00023098"/>
    </source>
</evidence>
<dbReference type="PANTHER" id="PTHR43775:SF37">
    <property type="entry name" value="SI:DKEY-61P9.11"/>
    <property type="match status" value="1"/>
</dbReference>
<evidence type="ECO:0000259" key="8">
    <source>
        <dbReference type="PROSITE" id="PS50075"/>
    </source>
</evidence>
<keyword evidence="11" id="KW-1185">Reference proteome</keyword>
<dbReference type="Proteomes" id="UP000193040">
    <property type="component" value="Unassembled WGS sequence"/>
</dbReference>
<dbReference type="PROSITE" id="PS50075">
    <property type="entry name" value="CARRIER"/>
    <property type="match status" value="1"/>
</dbReference>
<dbReference type="GO" id="GO:0071770">
    <property type="term" value="P:DIM/DIP cell wall layer assembly"/>
    <property type="evidence" value="ECO:0007669"/>
    <property type="project" value="TreeGrafter"/>
</dbReference>
<dbReference type="Pfam" id="PF00550">
    <property type="entry name" value="PP-binding"/>
    <property type="match status" value="1"/>
</dbReference>
<comment type="cofactor">
    <cofactor evidence="1">
        <name>pantetheine 4'-phosphate</name>
        <dbReference type="ChEBI" id="CHEBI:47942"/>
    </cofactor>
</comment>
<dbReference type="InterPro" id="IPR016035">
    <property type="entry name" value="Acyl_Trfase/lysoPLipase"/>
</dbReference>
<evidence type="ECO:0000256" key="4">
    <source>
        <dbReference type="ARBA" id="ARBA00022679"/>
    </source>
</evidence>
<dbReference type="Gene3D" id="3.40.47.10">
    <property type="match status" value="1"/>
</dbReference>
<feature type="domain" description="Ketosynthase family 3 (KS3)" evidence="9">
    <location>
        <begin position="10"/>
        <end position="441"/>
    </location>
</feature>
<dbReference type="InterPro" id="IPR014043">
    <property type="entry name" value="Acyl_transferase_dom"/>
</dbReference>
<dbReference type="SMART" id="SM00825">
    <property type="entry name" value="PKS_KS"/>
    <property type="match status" value="1"/>
</dbReference>
<dbReference type="PROSITE" id="PS00012">
    <property type="entry name" value="PHOSPHOPANTETHEINE"/>
    <property type="match status" value="1"/>
</dbReference>
<dbReference type="GO" id="GO:0006633">
    <property type="term" value="P:fatty acid biosynthetic process"/>
    <property type="evidence" value="ECO:0007669"/>
    <property type="project" value="InterPro"/>
</dbReference>
<dbReference type="GO" id="GO:0031177">
    <property type="term" value="F:phosphopantetheine binding"/>
    <property type="evidence" value="ECO:0007669"/>
    <property type="project" value="InterPro"/>
</dbReference>
<dbReference type="InterPro" id="IPR032821">
    <property type="entry name" value="PKS_assoc"/>
</dbReference>
<dbReference type="SMART" id="SM00827">
    <property type="entry name" value="PKS_AT"/>
    <property type="match status" value="1"/>
</dbReference>
<dbReference type="InterPro" id="IPR001242">
    <property type="entry name" value="Condensation_dom"/>
</dbReference>
<dbReference type="Gene3D" id="3.30.559.10">
    <property type="entry name" value="Chloramphenicol acetyltransferase-like domain"/>
    <property type="match status" value="1"/>
</dbReference>
<dbReference type="SUPFAM" id="SSF47336">
    <property type="entry name" value="ACP-like"/>
    <property type="match status" value="1"/>
</dbReference>
<accession>A0A1X0XVS4</accession>
<dbReference type="Gene3D" id="3.40.366.10">
    <property type="entry name" value="Malonyl-Coenzyme A Acyl Carrier Protein, domain 2"/>
    <property type="match status" value="1"/>
</dbReference>
<dbReference type="Gene3D" id="3.30.559.30">
    <property type="entry name" value="Nonribosomal peptide synthetase, condensation domain"/>
    <property type="match status" value="1"/>
</dbReference>
<dbReference type="InterPro" id="IPR016039">
    <property type="entry name" value="Thiolase-like"/>
</dbReference>
<name>A0A1X0XVS4_MYCSI</name>
<keyword evidence="4" id="KW-0808">Transferase</keyword>
<feature type="domain" description="Carrier" evidence="8">
    <location>
        <begin position="941"/>
        <end position="1015"/>
    </location>
</feature>
<dbReference type="FunFam" id="3.40.47.10:FF:000042">
    <property type="entry name" value="Polyketide synthase Pks13"/>
    <property type="match status" value="1"/>
</dbReference>
<dbReference type="Pfam" id="PF16197">
    <property type="entry name" value="KAsynt_C_assoc"/>
    <property type="match status" value="1"/>
</dbReference>
<evidence type="ECO:0000256" key="2">
    <source>
        <dbReference type="ARBA" id="ARBA00022450"/>
    </source>
</evidence>
<dbReference type="InterPro" id="IPR009081">
    <property type="entry name" value="PP-bd_ACP"/>
</dbReference>
<dbReference type="Gene3D" id="3.30.70.3290">
    <property type="match status" value="1"/>
</dbReference>